<reference evidence="7 8" key="1">
    <citation type="journal article" date="2006" name="Int. J. Syst. Evol. Microbiol.">
        <title>Myroides pelagicus sp. nov., isolated from seawater in Thailand.</title>
        <authorList>
            <person name="Yoon J."/>
            <person name="Maneerat S."/>
            <person name="Kawai F."/>
            <person name="Yokota A."/>
        </authorList>
    </citation>
    <scope>NUCLEOTIDE SEQUENCE [LARGE SCALE GENOMIC DNA]</scope>
    <source>
        <strain evidence="7 8">SM1T</strain>
    </source>
</reference>
<evidence type="ECO:0000259" key="6">
    <source>
        <dbReference type="PROSITE" id="PS50850"/>
    </source>
</evidence>
<keyword evidence="3 5" id="KW-1133">Transmembrane helix</keyword>
<feature type="domain" description="Major facilitator superfamily (MFS) profile" evidence="6">
    <location>
        <begin position="9"/>
        <end position="450"/>
    </location>
</feature>
<dbReference type="SUPFAM" id="SSF103473">
    <property type="entry name" value="MFS general substrate transporter"/>
    <property type="match status" value="1"/>
</dbReference>
<organism evidence="7 8">
    <name type="scientific">Myroides pelagicus</name>
    <dbReference type="NCBI Taxonomy" id="270914"/>
    <lineage>
        <taxon>Bacteria</taxon>
        <taxon>Pseudomonadati</taxon>
        <taxon>Bacteroidota</taxon>
        <taxon>Flavobacteriia</taxon>
        <taxon>Flavobacteriales</taxon>
        <taxon>Flavobacteriaceae</taxon>
        <taxon>Myroides</taxon>
    </lineage>
</organism>
<feature type="transmembrane region" description="Helical" evidence="5">
    <location>
        <begin position="47"/>
        <end position="63"/>
    </location>
</feature>
<dbReference type="Gene3D" id="1.20.1250.20">
    <property type="entry name" value="MFS general substrate transporter like domains"/>
    <property type="match status" value="1"/>
</dbReference>
<accession>A0A7K1GPJ9</accession>
<dbReference type="GO" id="GO:0022857">
    <property type="term" value="F:transmembrane transporter activity"/>
    <property type="evidence" value="ECO:0007669"/>
    <property type="project" value="InterPro"/>
</dbReference>
<dbReference type="OrthoDB" id="783189at2"/>
<proteinExistence type="predicted"/>
<dbReference type="Proteomes" id="UP000488936">
    <property type="component" value="Unassembled WGS sequence"/>
</dbReference>
<dbReference type="PANTHER" id="PTHR42718">
    <property type="entry name" value="MAJOR FACILITATOR SUPERFAMILY MULTIDRUG TRANSPORTER MFSC"/>
    <property type="match status" value="1"/>
</dbReference>
<feature type="transmembrane region" description="Helical" evidence="5">
    <location>
        <begin position="307"/>
        <end position="326"/>
    </location>
</feature>
<keyword evidence="4 5" id="KW-0472">Membrane</keyword>
<dbReference type="InterPro" id="IPR036259">
    <property type="entry name" value="MFS_trans_sf"/>
</dbReference>
<dbReference type="Gene3D" id="1.20.1720.10">
    <property type="entry name" value="Multidrug resistance protein D"/>
    <property type="match status" value="1"/>
</dbReference>
<dbReference type="InterPro" id="IPR020846">
    <property type="entry name" value="MFS_dom"/>
</dbReference>
<dbReference type="RefSeq" id="WP_155036760.1">
    <property type="nucleotide sequence ID" value="NZ_JBHTIG010000016.1"/>
</dbReference>
<evidence type="ECO:0000256" key="3">
    <source>
        <dbReference type="ARBA" id="ARBA00022989"/>
    </source>
</evidence>
<sequence>MILKNKWFILFILLVATILSPLDFYIVNLALPAIGHSIRASSSELQMIVSFYTCAYAVFQISGGRFGDIYGRKKIFLIGLTGFISASVLCGLSQSSSVMIIGRVIQGISGAVMIPQVLAILHTLFDQKQKRLVMALYSFTFGIAAALGQYLGALLIQWNVLDLGWRIIFLVNFPIGLLAFLLAFIALPEHQTNKKGQIDYSGTLLLSLGLVSFIYPLTTPVERGIDYQLILCLLAAMVLLYGFVRVEKNRKRRGDSTLVDFDVFKYKNLTLGIVISFLFYTSGVFYLVFGIYLQEGLHWSSMQAGKAIIPFGIGFIVLSLCSSVLSKYIKQRILSLGILVYGIGFILLGYTLYHFNVLFFKLSLFVIGSGMGLTLASVVRLSLSGIPVCFAGLASGLVNSGLQIGSAFGVAAFGSVFFAVVHTKDYTFAFALVLALICVLLFIAFYLSLTLSKQLSRESS</sequence>
<dbReference type="CDD" id="cd17321">
    <property type="entry name" value="MFS_MMR_MDR_like"/>
    <property type="match status" value="1"/>
</dbReference>
<evidence type="ECO:0000256" key="4">
    <source>
        <dbReference type="ARBA" id="ARBA00023136"/>
    </source>
</evidence>
<dbReference type="Pfam" id="PF07690">
    <property type="entry name" value="MFS_1"/>
    <property type="match status" value="1"/>
</dbReference>
<evidence type="ECO:0000313" key="8">
    <source>
        <dbReference type="Proteomes" id="UP000488936"/>
    </source>
</evidence>
<feature type="transmembrane region" description="Helical" evidence="5">
    <location>
        <begin position="7"/>
        <end position="27"/>
    </location>
</feature>
<feature type="transmembrane region" description="Helical" evidence="5">
    <location>
        <begin position="163"/>
        <end position="186"/>
    </location>
</feature>
<comment type="caution">
    <text evidence="7">The sequence shown here is derived from an EMBL/GenBank/DDBJ whole genome shotgun (WGS) entry which is preliminary data.</text>
</comment>
<dbReference type="PANTHER" id="PTHR42718:SF39">
    <property type="entry name" value="ACTINORHODIN TRANSPORTER-RELATED"/>
    <property type="match status" value="1"/>
</dbReference>
<feature type="transmembrane region" description="Helical" evidence="5">
    <location>
        <begin position="269"/>
        <end position="292"/>
    </location>
</feature>
<feature type="transmembrane region" description="Helical" evidence="5">
    <location>
        <begin position="428"/>
        <end position="449"/>
    </location>
</feature>
<evidence type="ECO:0000256" key="2">
    <source>
        <dbReference type="ARBA" id="ARBA00022692"/>
    </source>
</evidence>
<comment type="subcellular location">
    <subcellularLocation>
        <location evidence="1">Membrane</location>
        <topology evidence="1">Multi-pass membrane protein</topology>
    </subcellularLocation>
</comment>
<feature type="transmembrane region" description="Helical" evidence="5">
    <location>
        <begin position="75"/>
        <end position="94"/>
    </location>
</feature>
<feature type="transmembrane region" description="Helical" evidence="5">
    <location>
        <begin position="333"/>
        <end position="353"/>
    </location>
</feature>
<feature type="transmembrane region" description="Helical" evidence="5">
    <location>
        <begin position="132"/>
        <end position="151"/>
    </location>
</feature>
<dbReference type="InterPro" id="IPR011701">
    <property type="entry name" value="MFS"/>
</dbReference>
<keyword evidence="8" id="KW-1185">Reference proteome</keyword>
<feature type="transmembrane region" description="Helical" evidence="5">
    <location>
        <begin position="198"/>
        <end position="215"/>
    </location>
</feature>
<gene>
    <name evidence="7" type="ORF">GJV77_12915</name>
</gene>
<evidence type="ECO:0000256" key="1">
    <source>
        <dbReference type="ARBA" id="ARBA00004141"/>
    </source>
</evidence>
<name>A0A7K1GPJ9_9FLAO</name>
<keyword evidence="2 5" id="KW-0812">Transmembrane</keyword>
<evidence type="ECO:0000313" key="7">
    <source>
        <dbReference type="EMBL" id="MTH30787.1"/>
    </source>
</evidence>
<feature type="transmembrane region" description="Helical" evidence="5">
    <location>
        <begin position="100"/>
        <end position="125"/>
    </location>
</feature>
<dbReference type="GO" id="GO:0016020">
    <property type="term" value="C:membrane"/>
    <property type="evidence" value="ECO:0007669"/>
    <property type="project" value="UniProtKB-SubCell"/>
</dbReference>
<dbReference type="EMBL" id="WMJY01000040">
    <property type="protein sequence ID" value="MTH30787.1"/>
    <property type="molecule type" value="Genomic_DNA"/>
</dbReference>
<dbReference type="AlphaFoldDB" id="A0A7K1GPJ9"/>
<dbReference type="PROSITE" id="PS50850">
    <property type="entry name" value="MFS"/>
    <property type="match status" value="1"/>
</dbReference>
<feature type="transmembrane region" description="Helical" evidence="5">
    <location>
        <begin position="404"/>
        <end position="422"/>
    </location>
</feature>
<feature type="transmembrane region" description="Helical" evidence="5">
    <location>
        <begin position="227"/>
        <end position="244"/>
    </location>
</feature>
<protein>
    <submittedName>
        <fullName evidence="7">MFS transporter</fullName>
    </submittedName>
</protein>
<evidence type="ECO:0000256" key="5">
    <source>
        <dbReference type="SAM" id="Phobius"/>
    </source>
</evidence>